<evidence type="ECO:0000313" key="4">
    <source>
        <dbReference type="Proteomes" id="UP001336314"/>
    </source>
</evidence>
<dbReference type="PANTHER" id="PTHR48081:SF8">
    <property type="entry name" value="ALPHA_BETA HYDROLASE FOLD-3 DOMAIN-CONTAINING PROTEIN-RELATED"/>
    <property type="match status" value="1"/>
</dbReference>
<dbReference type="RefSeq" id="WP_330129391.1">
    <property type="nucleotide sequence ID" value="NZ_JAUHLI010000012.1"/>
</dbReference>
<dbReference type="SUPFAM" id="SSF53474">
    <property type="entry name" value="alpha/beta-Hydrolases"/>
    <property type="match status" value="1"/>
</dbReference>
<dbReference type="InterPro" id="IPR029058">
    <property type="entry name" value="AB_hydrolase_fold"/>
</dbReference>
<evidence type="ECO:0000259" key="2">
    <source>
        <dbReference type="Pfam" id="PF07859"/>
    </source>
</evidence>
<dbReference type="GO" id="GO:0016787">
    <property type="term" value="F:hydrolase activity"/>
    <property type="evidence" value="ECO:0007669"/>
    <property type="project" value="UniProtKB-KW"/>
</dbReference>
<feature type="domain" description="Alpha/beta hydrolase fold-3" evidence="2">
    <location>
        <begin position="81"/>
        <end position="289"/>
    </location>
</feature>
<protein>
    <submittedName>
        <fullName evidence="3">Alpha/beta hydrolase</fullName>
    </submittedName>
</protein>
<dbReference type="Proteomes" id="UP001336314">
    <property type="component" value="Unassembled WGS sequence"/>
</dbReference>
<gene>
    <name evidence="3" type="ORF">QWY20_12740</name>
</gene>
<accession>A0ABU7J784</accession>
<dbReference type="Pfam" id="PF07859">
    <property type="entry name" value="Abhydrolase_3"/>
    <property type="match status" value="1"/>
</dbReference>
<name>A0ABU7J784_9GAMM</name>
<comment type="caution">
    <text evidence="3">The sequence shown here is derived from an EMBL/GenBank/DDBJ whole genome shotgun (WGS) entry which is preliminary data.</text>
</comment>
<dbReference type="PANTHER" id="PTHR48081">
    <property type="entry name" value="AB HYDROLASE SUPERFAMILY PROTEIN C4A8.06C"/>
    <property type="match status" value="1"/>
</dbReference>
<reference evidence="3 4" key="1">
    <citation type="submission" date="2023-07" db="EMBL/GenBank/DDBJ databases">
        <title>Alkalimonas sp., MEB108 novel, alkaliphilic bacterium isolated from Lonar Lake, India.</title>
        <authorList>
            <person name="Joshi A."/>
            <person name="Thite S."/>
        </authorList>
    </citation>
    <scope>NUCLEOTIDE SEQUENCE [LARGE SCALE GENOMIC DNA]</scope>
    <source>
        <strain evidence="3 4">MEB108</strain>
    </source>
</reference>
<keyword evidence="4" id="KW-1185">Reference proteome</keyword>
<evidence type="ECO:0000256" key="1">
    <source>
        <dbReference type="ARBA" id="ARBA00022801"/>
    </source>
</evidence>
<sequence length="317" mass="34838">MSMDQATAALLEQFNQQAAALQPHKPTIEASRAGARTMFLSLAGDSDPDCRVESLQLAATNHFVPARLYQPQQLQVPDAIVLFLHGGGWSLGDLDCYDALVRSLCQQSGVRFLSVEYRLAPDHPYPAGLDDACLALRWLHQQSAELGISATKIAVMGDSAGGNLALALSMRASRSLHLPIAGQYLIYPVLDVHSLHDAYPSRLQFGNGDYLLARSAIDDTRNWYLTDEERSDNPEISPLLQSRLDDLPPTSLLLANFDPLLDEGKILAERLQALGLLKRLDSYDSIHAFVSFGILPISQLARTRLAKQLREDLLALV</sequence>
<dbReference type="InterPro" id="IPR013094">
    <property type="entry name" value="AB_hydrolase_3"/>
</dbReference>
<dbReference type="InterPro" id="IPR050300">
    <property type="entry name" value="GDXG_lipolytic_enzyme"/>
</dbReference>
<keyword evidence="1 3" id="KW-0378">Hydrolase</keyword>
<dbReference type="EMBL" id="JAUHLI010000012">
    <property type="protein sequence ID" value="MEE2002322.1"/>
    <property type="molecule type" value="Genomic_DNA"/>
</dbReference>
<organism evidence="3 4">
    <name type="scientific">Alkalimonas cellulosilytica</name>
    <dbReference type="NCBI Taxonomy" id="3058395"/>
    <lineage>
        <taxon>Bacteria</taxon>
        <taxon>Pseudomonadati</taxon>
        <taxon>Pseudomonadota</taxon>
        <taxon>Gammaproteobacteria</taxon>
        <taxon>Alkalimonas</taxon>
    </lineage>
</organism>
<evidence type="ECO:0000313" key="3">
    <source>
        <dbReference type="EMBL" id="MEE2002322.1"/>
    </source>
</evidence>
<dbReference type="Gene3D" id="3.40.50.1820">
    <property type="entry name" value="alpha/beta hydrolase"/>
    <property type="match status" value="1"/>
</dbReference>
<proteinExistence type="predicted"/>